<dbReference type="Proteomes" id="UP000052008">
    <property type="component" value="Unassembled WGS sequence"/>
</dbReference>
<dbReference type="PANTHER" id="PTHR42947:SF1">
    <property type="entry name" value="COB--COM HETERODISULFIDE REDUCTASE SUBUNIT B 1"/>
    <property type="match status" value="1"/>
</dbReference>
<dbReference type="GO" id="GO:0016491">
    <property type="term" value="F:oxidoreductase activity"/>
    <property type="evidence" value="ECO:0007669"/>
    <property type="project" value="UniProtKB-KW"/>
</dbReference>
<dbReference type="AlphaFoldDB" id="A0A0S7WU73"/>
<dbReference type="EMBL" id="LIZS01000014">
    <property type="protein sequence ID" value="KPJ53702.1"/>
    <property type="molecule type" value="Genomic_DNA"/>
</dbReference>
<evidence type="ECO:0000313" key="4">
    <source>
        <dbReference type="Proteomes" id="UP000052008"/>
    </source>
</evidence>
<dbReference type="Gene3D" id="1.20.1050.140">
    <property type="match status" value="1"/>
</dbReference>
<dbReference type="PATRIC" id="fig|1703770.3.peg.1508"/>
<dbReference type="Gene3D" id="3.40.50.11810">
    <property type="match status" value="1"/>
</dbReference>
<keyword evidence="1" id="KW-0560">Oxidoreductase</keyword>
<protein>
    <recommendedName>
        <fullName evidence="2">Cysteine-rich domain-containing protein</fullName>
    </recommendedName>
</protein>
<evidence type="ECO:0000313" key="3">
    <source>
        <dbReference type="EMBL" id="KPJ53702.1"/>
    </source>
</evidence>
<evidence type="ECO:0000259" key="2">
    <source>
        <dbReference type="Pfam" id="PF02754"/>
    </source>
</evidence>
<feature type="domain" description="Cysteine-rich" evidence="2">
    <location>
        <begin position="3"/>
        <end position="85"/>
    </location>
</feature>
<dbReference type="InterPro" id="IPR051278">
    <property type="entry name" value="HdrB/HdrD_reductase"/>
</dbReference>
<feature type="domain" description="Cysteine-rich" evidence="2">
    <location>
        <begin position="144"/>
        <end position="234"/>
    </location>
</feature>
<comment type="caution">
    <text evidence="3">The sequence shown here is derived from an EMBL/GenBank/DDBJ whole genome shotgun (WGS) entry which is preliminary data.</text>
</comment>
<dbReference type="PANTHER" id="PTHR42947">
    <property type="entry name" value="COB--COM HETERODISULFIDE REDUCTASE SUBUNIT B 1"/>
    <property type="match status" value="1"/>
</dbReference>
<accession>A0A0S7WU73</accession>
<dbReference type="InterPro" id="IPR004017">
    <property type="entry name" value="Cys_rich_dom"/>
</dbReference>
<reference evidence="3 4" key="1">
    <citation type="journal article" date="2015" name="Microbiome">
        <title>Genomic resolution of linkages in carbon, nitrogen, and sulfur cycling among widespread estuary sediment bacteria.</title>
        <authorList>
            <person name="Baker B.J."/>
            <person name="Lazar C.S."/>
            <person name="Teske A.P."/>
            <person name="Dick G.J."/>
        </authorList>
    </citation>
    <scope>NUCLEOTIDE SEQUENCE [LARGE SCALE GENOMIC DNA]</scope>
    <source>
        <strain evidence="3">DG_24</strain>
    </source>
</reference>
<name>A0A0S7WU73_UNCT6</name>
<dbReference type="Pfam" id="PF02754">
    <property type="entry name" value="CCG"/>
    <property type="match status" value="2"/>
</dbReference>
<proteinExistence type="predicted"/>
<dbReference type="STRING" id="1703770.AMJ39_03480"/>
<evidence type="ECO:0000256" key="1">
    <source>
        <dbReference type="ARBA" id="ARBA00023002"/>
    </source>
</evidence>
<gene>
    <name evidence="3" type="ORF">AMJ39_03480</name>
</gene>
<organism evidence="3 4">
    <name type="scientific">candidate division TA06 bacterium DG_24</name>
    <dbReference type="NCBI Taxonomy" id="1703770"/>
    <lineage>
        <taxon>Bacteria</taxon>
        <taxon>Bacteria division TA06</taxon>
    </lineage>
</organism>
<sequence length="290" mass="32192">MKYAYYPGCSLHSTGTEFDESFKAVCQSLGIELEEVPGWLCCGTSPAHSTSRLLSLAMPMKNLVLAERTKLEEMVVPCAACFSRFKIALYEIGEDEELRKDVDEVVGSSFQGQIHVIHPLEMFDRVDSGTLRSHVKRDLSDLKVACYYGCLLTRPPKAAQFDVCEYPVTMDRVLQSVGIPTVDWSYKTECCGGVFSLTETDIVLKLVNDIFNEAKAVGADAIAVACPLCHANLDTRLTEIEEKYGVDYGNMPTFYFTQLMGLAFGLSHKELALGKHIVNPEPLLRERVPA</sequence>